<reference evidence="2 3" key="1">
    <citation type="journal article" date="2014" name="BMC Genomics">
        <title>Genome and secretome analysis of the hemibiotrophic fungal pathogen, Moniliophthora roreri, which causes frosty pod rot disease of cacao: mechanisms of the biotrophic and necrotrophic phases.</title>
        <authorList>
            <person name="Meinhardt L.W."/>
            <person name="Costa G.G.L."/>
            <person name="Thomazella D.P.T."/>
            <person name="Teixeira P.J.P.L."/>
            <person name="Carazzolle M.F."/>
            <person name="Schuster S.C."/>
            <person name="Carlson J.E."/>
            <person name="Guiltinan M.J."/>
            <person name="Mieczkowski P."/>
            <person name="Farmer A."/>
            <person name="Ramaraj T."/>
            <person name="Crozier J."/>
            <person name="Davis R.E."/>
            <person name="Shao J."/>
            <person name="Melnick R.L."/>
            <person name="Pereira G.A.G."/>
            <person name="Bailey B.A."/>
        </authorList>
    </citation>
    <scope>NUCLEOTIDE SEQUENCE [LARGE SCALE GENOMIC DNA]</scope>
    <source>
        <strain evidence="2 3">MCA 2997</strain>
    </source>
</reference>
<dbReference type="AlphaFoldDB" id="V2Y647"/>
<feature type="compositionally biased region" description="Low complexity" evidence="1">
    <location>
        <begin position="1"/>
        <end position="17"/>
    </location>
</feature>
<dbReference type="Proteomes" id="UP000017559">
    <property type="component" value="Unassembled WGS sequence"/>
</dbReference>
<feature type="region of interest" description="Disordered" evidence="1">
    <location>
        <begin position="1"/>
        <end position="69"/>
    </location>
</feature>
<dbReference type="HOGENOM" id="CLU_2386684_0_0_1"/>
<protein>
    <submittedName>
        <fullName evidence="2">Uncharacterized protein</fullName>
    </submittedName>
</protein>
<dbReference type="EMBL" id="AWSO01000835">
    <property type="protein sequence ID" value="ESK87114.1"/>
    <property type="molecule type" value="Genomic_DNA"/>
</dbReference>
<accession>V2Y647</accession>
<sequence>MFIPPASASVSPSSLIKRPPPLPPPASRSSGPSPSPTLAPSSSILPLPRPVPIPHVRDEAAGGAEMTPSSSVSALRSKIMNTPLLLENPSFHLV</sequence>
<feature type="compositionally biased region" description="Low complexity" evidence="1">
    <location>
        <begin position="27"/>
        <end position="46"/>
    </location>
</feature>
<organism evidence="2 3">
    <name type="scientific">Moniliophthora roreri (strain MCA 2997)</name>
    <name type="common">Cocoa frosty pod rot fungus</name>
    <name type="synonym">Crinipellis roreri</name>
    <dbReference type="NCBI Taxonomy" id="1381753"/>
    <lineage>
        <taxon>Eukaryota</taxon>
        <taxon>Fungi</taxon>
        <taxon>Dikarya</taxon>
        <taxon>Basidiomycota</taxon>
        <taxon>Agaricomycotina</taxon>
        <taxon>Agaricomycetes</taxon>
        <taxon>Agaricomycetidae</taxon>
        <taxon>Agaricales</taxon>
        <taxon>Marasmiineae</taxon>
        <taxon>Marasmiaceae</taxon>
        <taxon>Moniliophthora</taxon>
    </lineage>
</organism>
<evidence type="ECO:0000313" key="3">
    <source>
        <dbReference type="Proteomes" id="UP000017559"/>
    </source>
</evidence>
<name>V2Y647_MONRO</name>
<gene>
    <name evidence="2" type="ORF">Moror_11890</name>
</gene>
<proteinExistence type="predicted"/>
<evidence type="ECO:0000313" key="2">
    <source>
        <dbReference type="EMBL" id="ESK87114.1"/>
    </source>
</evidence>
<comment type="caution">
    <text evidence="2">The sequence shown here is derived from an EMBL/GenBank/DDBJ whole genome shotgun (WGS) entry which is preliminary data.</text>
</comment>
<evidence type="ECO:0000256" key="1">
    <source>
        <dbReference type="SAM" id="MobiDB-lite"/>
    </source>
</evidence>
<dbReference type="KEGG" id="mrr:Moror_11890"/>
<keyword evidence="3" id="KW-1185">Reference proteome</keyword>